<evidence type="ECO:0000256" key="1">
    <source>
        <dbReference type="ARBA" id="ARBA00034773"/>
    </source>
</evidence>
<dbReference type="AlphaFoldDB" id="A0A835VJ12"/>
<proteinExistence type="inferred from homology"/>
<comment type="caution">
    <text evidence="2">The sequence shown here is derived from an EMBL/GenBank/DDBJ whole genome shotgun (WGS) entry which is preliminary data.</text>
</comment>
<gene>
    <name evidence="2" type="ORF">HPP92_000719</name>
</gene>
<dbReference type="PANTHER" id="PTHR33083:SF93">
    <property type="entry name" value="OS07G0516300 PROTEIN"/>
    <property type="match status" value="1"/>
</dbReference>
<evidence type="ECO:0000313" key="3">
    <source>
        <dbReference type="Proteomes" id="UP000639772"/>
    </source>
</evidence>
<evidence type="ECO:0000313" key="2">
    <source>
        <dbReference type="EMBL" id="KAG0500647.1"/>
    </source>
</evidence>
<name>A0A835VJ12_VANPL</name>
<dbReference type="EMBL" id="JADCNM010000001">
    <property type="protein sequence ID" value="KAG0500647.1"/>
    <property type="molecule type" value="Genomic_DNA"/>
</dbReference>
<dbReference type="InterPro" id="IPR007608">
    <property type="entry name" value="Senescence_reg_S40"/>
</dbReference>
<dbReference type="Pfam" id="PF04520">
    <property type="entry name" value="Senescence_reg"/>
    <property type="match status" value="1"/>
</dbReference>
<reference evidence="2 3" key="1">
    <citation type="journal article" date="2020" name="Nat. Food">
        <title>A phased Vanilla planifolia genome enables genetic improvement of flavour and production.</title>
        <authorList>
            <person name="Hasing T."/>
            <person name="Tang H."/>
            <person name="Brym M."/>
            <person name="Khazi F."/>
            <person name="Huang T."/>
            <person name="Chambers A.H."/>
        </authorList>
    </citation>
    <scope>NUCLEOTIDE SEQUENCE [LARGE SCALE GENOMIC DNA]</scope>
    <source>
        <tissue evidence="2">Leaf</tissue>
    </source>
</reference>
<accession>A0A835VJ12</accession>
<dbReference type="OrthoDB" id="1917735at2759"/>
<dbReference type="GO" id="GO:0010150">
    <property type="term" value="P:leaf senescence"/>
    <property type="evidence" value="ECO:0007669"/>
    <property type="project" value="UniProtKB-ARBA"/>
</dbReference>
<dbReference type="Proteomes" id="UP000639772">
    <property type="component" value="Chromosome 1"/>
</dbReference>
<organism evidence="2 3">
    <name type="scientific">Vanilla planifolia</name>
    <name type="common">Vanilla</name>
    <dbReference type="NCBI Taxonomy" id="51239"/>
    <lineage>
        <taxon>Eukaryota</taxon>
        <taxon>Viridiplantae</taxon>
        <taxon>Streptophyta</taxon>
        <taxon>Embryophyta</taxon>
        <taxon>Tracheophyta</taxon>
        <taxon>Spermatophyta</taxon>
        <taxon>Magnoliopsida</taxon>
        <taxon>Liliopsida</taxon>
        <taxon>Asparagales</taxon>
        <taxon>Orchidaceae</taxon>
        <taxon>Vanilloideae</taxon>
        <taxon>Vanilleae</taxon>
        <taxon>Vanilla</taxon>
    </lineage>
</organism>
<comment type="similarity">
    <text evidence="1">Belongs to the senescence regulator S40 family.</text>
</comment>
<protein>
    <submittedName>
        <fullName evidence="2">Uncharacterized protein</fullName>
    </submittedName>
</protein>
<dbReference type="PANTHER" id="PTHR33083">
    <property type="entry name" value="EXPRESSED PROTEIN"/>
    <property type="match status" value="1"/>
</dbReference>
<sequence length="146" mass="15962">MSRPPSSDRFLHYPTTVYTFVADLPDLTEEEVWAEGYAASGRGAWRAGRSVDQRRHVLGGLSRNSEGCHVASDGLALSAPVAVTAPAHVEWEGTEEEWVPPHEYLARKHGKAALATSVLEGIGRTLKGRDMSRVRDAVWSQTGFFG</sequence>